<evidence type="ECO:0000259" key="9">
    <source>
        <dbReference type="Pfam" id="PF01757"/>
    </source>
</evidence>
<evidence type="ECO:0000313" key="11">
    <source>
        <dbReference type="Proteomes" id="UP000031368"/>
    </source>
</evidence>
<feature type="domain" description="Acyltransferase 3" evidence="9">
    <location>
        <begin position="31"/>
        <end position="346"/>
    </location>
</feature>
<keyword evidence="11" id="KW-1185">Reference proteome</keyword>
<evidence type="ECO:0000256" key="2">
    <source>
        <dbReference type="ARBA" id="ARBA00007400"/>
    </source>
</evidence>
<evidence type="ECO:0000256" key="4">
    <source>
        <dbReference type="ARBA" id="ARBA00022692"/>
    </source>
</evidence>
<organism evidence="10 11">
    <name type="scientific">Rhizobium gallicum bv. gallicum R602sp</name>
    <dbReference type="NCBI Taxonomy" id="1041138"/>
    <lineage>
        <taxon>Bacteria</taxon>
        <taxon>Pseudomonadati</taxon>
        <taxon>Pseudomonadota</taxon>
        <taxon>Alphaproteobacteria</taxon>
        <taxon>Hyphomicrobiales</taxon>
        <taxon>Rhizobiaceae</taxon>
        <taxon>Rhizobium/Agrobacterium group</taxon>
        <taxon>Rhizobium</taxon>
    </lineage>
</organism>
<feature type="transmembrane region" description="Helical" evidence="8">
    <location>
        <begin position="305"/>
        <end position="326"/>
    </location>
</feature>
<proteinExistence type="inferred from homology"/>
<evidence type="ECO:0000256" key="1">
    <source>
        <dbReference type="ARBA" id="ARBA00004651"/>
    </source>
</evidence>
<evidence type="ECO:0000256" key="5">
    <source>
        <dbReference type="ARBA" id="ARBA00022989"/>
    </source>
</evidence>
<comment type="subcellular location">
    <subcellularLocation>
        <location evidence="1">Cell membrane</location>
        <topology evidence="1">Multi-pass membrane protein</topology>
    </subcellularLocation>
</comment>
<feature type="transmembrane region" description="Helical" evidence="8">
    <location>
        <begin position="33"/>
        <end position="50"/>
    </location>
</feature>
<feature type="transmembrane region" description="Helical" evidence="8">
    <location>
        <begin position="240"/>
        <end position="263"/>
    </location>
</feature>
<dbReference type="Pfam" id="PF01757">
    <property type="entry name" value="Acyl_transf_3"/>
    <property type="match status" value="1"/>
</dbReference>
<dbReference type="InterPro" id="IPR002656">
    <property type="entry name" value="Acyl_transf_3_dom"/>
</dbReference>
<dbReference type="GO" id="GO:0016413">
    <property type="term" value="F:O-acetyltransferase activity"/>
    <property type="evidence" value="ECO:0007669"/>
    <property type="project" value="TreeGrafter"/>
</dbReference>
<dbReference type="KEGG" id="rga:RGR602_CH03006"/>
<dbReference type="EMBL" id="CP006877">
    <property type="protein sequence ID" value="AJD42323.1"/>
    <property type="molecule type" value="Genomic_DNA"/>
</dbReference>
<evidence type="ECO:0000256" key="6">
    <source>
        <dbReference type="ARBA" id="ARBA00023136"/>
    </source>
</evidence>
<feature type="transmembrane region" description="Helical" evidence="8">
    <location>
        <begin position="275"/>
        <end position="293"/>
    </location>
</feature>
<feature type="transmembrane region" description="Helical" evidence="8">
    <location>
        <begin position="70"/>
        <end position="92"/>
    </location>
</feature>
<evidence type="ECO:0000256" key="3">
    <source>
        <dbReference type="ARBA" id="ARBA00022475"/>
    </source>
</evidence>
<feature type="transmembrane region" description="Helical" evidence="8">
    <location>
        <begin position="217"/>
        <end position="233"/>
    </location>
</feature>
<dbReference type="PANTHER" id="PTHR40074:SF2">
    <property type="entry name" value="O-ACETYLTRANSFERASE WECH"/>
    <property type="match status" value="1"/>
</dbReference>
<dbReference type="HOGENOM" id="CLU_054154_1_0_5"/>
<dbReference type="Proteomes" id="UP000031368">
    <property type="component" value="Chromosome"/>
</dbReference>
<feature type="transmembrane region" description="Helical" evidence="8">
    <location>
        <begin position="332"/>
        <end position="352"/>
    </location>
</feature>
<gene>
    <name evidence="10" type="primary">exoH</name>
    <name evidence="10" type="ORF">RGR602_CH03006</name>
</gene>
<evidence type="ECO:0000256" key="8">
    <source>
        <dbReference type="SAM" id="Phobius"/>
    </source>
</evidence>
<protein>
    <submittedName>
        <fullName evidence="10">Succinoglycan biosynthesis protein ExoH</fullName>
    </submittedName>
</protein>
<reference evidence="10 11" key="1">
    <citation type="submission" date="2013-11" db="EMBL/GenBank/DDBJ databases">
        <title>Complete genome sequence of Rhizobium gallicum bv. gallicum R602.</title>
        <authorList>
            <person name="Bustos P."/>
            <person name="Santamaria R.I."/>
            <person name="Lozano L."/>
            <person name="Acosta J.L."/>
            <person name="Ormeno-Orrillo E."/>
            <person name="Rogel M.A."/>
            <person name="Romero D."/>
            <person name="Cevallos M.A."/>
            <person name="Martinez-Romero E."/>
            <person name="Gonzalez V."/>
        </authorList>
    </citation>
    <scope>NUCLEOTIDE SEQUENCE [LARGE SCALE GENOMIC DNA]</scope>
    <source>
        <strain evidence="10 11">R602</strain>
    </source>
</reference>
<feature type="transmembrane region" description="Helical" evidence="8">
    <location>
        <begin position="165"/>
        <end position="185"/>
    </location>
</feature>
<comment type="similarity">
    <text evidence="2">Belongs to the acyltransferase 3 family.</text>
</comment>
<feature type="region of interest" description="Disordered" evidence="7">
    <location>
        <begin position="372"/>
        <end position="393"/>
    </location>
</feature>
<dbReference type="GO" id="GO:0005886">
    <property type="term" value="C:plasma membrane"/>
    <property type="evidence" value="ECO:0007669"/>
    <property type="project" value="UniProtKB-SubCell"/>
</dbReference>
<keyword evidence="5 8" id="KW-1133">Transmembrane helix</keyword>
<evidence type="ECO:0000313" key="10">
    <source>
        <dbReference type="EMBL" id="AJD42323.1"/>
    </source>
</evidence>
<evidence type="ECO:0000256" key="7">
    <source>
        <dbReference type="SAM" id="MobiDB-lite"/>
    </source>
</evidence>
<name>A0A0B4X6X8_9HYPH</name>
<keyword evidence="3" id="KW-1003">Cell membrane</keyword>
<dbReference type="AlphaFoldDB" id="A0A0B4X6X8"/>
<feature type="transmembrane region" description="Helical" evidence="8">
    <location>
        <begin position="112"/>
        <end position="135"/>
    </location>
</feature>
<dbReference type="GO" id="GO:0009246">
    <property type="term" value="P:enterobacterial common antigen biosynthetic process"/>
    <property type="evidence" value="ECO:0007669"/>
    <property type="project" value="TreeGrafter"/>
</dbReference>
<dbReference type="PANTHER" id="PTHR40074">
    <property type="entry name" value="O-ACETYLTRANSFERASE WECH"/>
    <property type="match status" value="1"/>
</dbReference>
<keyword evidence="6 8" id="KW-0472">Membrane</keyword>
<sequence length="393" mass="43216">MSALVENGRKGGCDPIGVTDNVNVDANVSSRINLMRIVLISGIVFVHIPFDPANTPFNGNYGFFDWLRVFLSEALFRVGVPCLSAISGYLLFRGGMEGFNYVKTVRTKAQTVFLPFLIWNTAFFIAALAMLSVGIGDGYVVSPWTASVRGLLSQLFAAEEFPTNIPLYFLRDLFVCILLSPLLAWLIRRIPLLTLSTLLLLALIPEMSLYIVIKRSILFSFAFGIYASLYNIDIKALDRFAPLGVALLLGASALLATAIYMSGPSMPDWVELCRNALAIGGAAGFWMLSAPLIKTPLGQRLAKTGSLSFWIFCAHYPLLVLFFMIWGKTGIGFYPLFFCGSLLVLFPVLALSNSFVRTNAPRLYAVLTGGRTKKSSQSASRREVPAEFVPQQR</sequence>
<accession>A0A0B4X6X8</accession>
<keyword evidence="4 8" id="KW-0812">Transmembrane</keyword>
<feature type="transmembrane region" description="Helical" evidence="8">
    <location>
        <begin position="192"/>
        <end position="211"/>
    </location>
</feature>